<dbReference type="PROSITE" id="PS50850">
    <property type="entry name" value="MFS"/>
    <property type="match status" value="1"/>
</dbReference>
<dbReference type="Pfam" id="PF12697">
    <property type="entry name" value="Abhydrolase_6"/>
    <property type="match status" value="1"/>
</dbReference>
<organism evidence="9 10">
    <name type="scientific">Moesziomyces aphidis</name>
    <name type="common">Pseudozyma aphidis</name>
    <dbReference type="NCBI Taxonomy" id="84754"/>
    <lineage>
        <taxon>Eukaryota</taxon>
        <taxon>Fungi</taxon>
        <taxon>Dikarya</taxon>
        <taxon>Basidiomycota</taxon>
        <taxon>Ustilaginomycotina</taxon>
        <taxon>Ustilaginomycetes</taxon>
        <taxon>Ustilaginales</taxon>
        <taxon>Ustilaginaceae</taxon>
        <taxon>Moesziomyces</taxon>
    </lineage>
</organism>
<dbReference type="PANTHER" id="PTHR43791">
    <property type="entry name" value="PERMEASE-RELATED"/>
    <property type="match status" value="1"/>
</dbReference>
<feature type="transmembrane region" description="Helical" evidence="7">
    <location>
        <begin position="448"/>
        <end position="465"/>
    </location>
</feature>
<feature type="transmembrane region" description="Helical" evidence="7">
    <location>
        <begin position="181"/>
        <end position="202"/>
    </location>
</feature>
<evidence type="ECO:0000313" key="10">
    <source>
        <dbReference type="Proteomes" id="UP000019462"/>
    </source>
</evidence>
<evidence type="ECO:0000259" key="8">
    <source>
        <dbReference type="PROSITE" id="PS50850"/>
    </source>
</evidence>
<name>W3VP53_MOEAP</name>
<dbReference type="SUPFAM" id="SSF103473">
    <property type="entry name" value="MFS general substrate transporter"/>
    <property type="match status" value="1"/>
</dbReference>
<sequence length="983" mass="107649">MSEVSPTVTPPSGKEASLSEAHEAQMDVFVVTTASHGEVRYTRQEERKLVRKIDFVVVPILLVLYLLSFLDRSNIGNAKLDGLVKDINLRDYSTALTLFFVGYVIGEVPANLVLKKTSPPVWLPTLTLVWGIISVVQGLVHNQAGLFAVRFFLGLSESGLFPGSVFVFSMFYPRRERHYRVALLLSGAAFSGAFGGILAYGIGFMRGVGGKAGWSWILILEGLLTIVVALFAYWLVPHYPMKSRSFTDREKAIIAAKMQADRDSLDEETFSWDGVKQAFTDPYVYLYGLLFHGFAFALYTISLFMPTIIADLGYKAADAQLLTVPPYFLAFIFTMTIAHISFVVNRRLVFIIGCALLAILGYIVQITSPTVAGRYVAIFITTPGVYAGNALLLSLPSENVSGQTKRATALAMQIMFGNMGSIIGVQLYRKPLGGLRNVNYHISHGLSIVWLGFGIAAASTLWFILSRENRRRDALQAQNNGKDAEQSQEELKHLGDRRLDWSRLGHTTMSDLQRSFLKGKLSRLPPVPPFPTGADEEERAEAESGDSFGDAGPSIASASSSDLHSRRRAQRRADDFAPRTAEGYFEQALEVDVPLRKGSGSFRVYFTPPRPKAADALKPNVKPSAAASIASIDIDVQSSALPRLDRKLGLSGDEDDEDTVDATSASAARNPGTLFVFHHGAGFSALSFALTAAELKRQSGGEVGLLAYDCRGHGRTKLHNVEATPLDMSIDTLSSDLTLLLSTLYPRADEMPSLVLVGHSMGGSVVVSAAHALAASGFTRISGVAVLDVVEGTAMDALEVMRSVVLSHPSGFASVQDAIRWHVDSKTIVNAESARVSVPPLVEPNPLHSASALSTETDNTYEPQEILDEADETDKASSTHAYKWRADLLSTEPYWRGWFEGLSSRFLSVRSARLLLLAGTDRLDRELMIGQMQGKYQLEVIADVGHSLHEDAPDRTARILFDFWRRNERIQLPLKHIKKVGEL</sequence>
<reference evidence="9 10" key="1">
    <citation type="journal article" date="2014" name="Genome Announc.">
        <title>Genome sequence of the basidiomycetous fungus Pseudozyma aphidis DSM70725, an efficient producer of biosurfactant mannosylerythritol lipids.</title>
        <authorList>
            <person name="Lorenz S."/>
            <person name="Guenther M."/>
            <person name="Grumaz C."/>
            <person name="Rupp S."/>
            <person name="Zibek S."/>
            <person name="Sohn K."/>
        </authorList>
    </citation>
    <scope>NUCLEOTIDE SEQUENCE [LARGE SCALE GENOMIC DNA]</scope>
    <source>
        <strain evidence="10">ATCC 32657 / CBS 517.83 / DSM 70725 / JCM 10318 / NBRC 10182 / NRRL Y-7954 / St-0401</strain>
    </source>
</reference>
<evidence type="ECO:0000256" key="1">
    <source>
        <dbReference type="ARBA" id="ARBA00004141"/>
    </source>
</evidence>
<dbReference type="PANTHER" id="PTHR43791:SF22">
    <property type="entry name" value="TRANSPORTER, PUTATIVE (AFU_ORTHOLOGUE AFUA_6G11320)-RELATED"/>
    <property type="match status" value="1"/>
</dbReference>
<feature type="transmembrane region" description="Helical" evidence="7">
    <location>
        <begin position="407"/>
        <end position="428"/>
    </location>
</feature>
<dbReference type="AlphaFoldDB" id="W3VP53"/>
<keyword evidence="2" id="KW-0813">Transport</keyword>
<dbReference type="InterPro" id="IPR000073">
    <property type="entry name" value="AB_hydrolase_1"/>
</dbReference>
<feature type="transmembrane region" description="Helical" evidence="7">
    <location>
        <begin position="348"/>
        <end position="366"/>
    </location>
</feature>
<feature type="domain" description="Major facilitator superfamily (MFS) profile" evidence="8">
    <location>
        <begin position="57"/>
        <end position="471"/>
    </location>
</feature>
<evidence type="ECO:0000313" key="9">
    <source>
        <dbReference type="EMBL" id="ETS63245.1"/>
    </source>
</evidence>
<dbReference type="InterPro" id="IPR011701">
    <property type="entry name" value="MFS"/>
</dbReference>
<comment type="subcellular location">
    <subcellularLocation>
        <location evidence="1">Membrane</location>
        <topology evidence="1">Multi-pass membrane protein</topology>
    </subcellularLocation>
</comment>
<feature type="transmembrane region" description="Helical" evidence="7">
    <location>
        <begin position="92"/>
        <end position="114"/>
    </location>
</feature>
<feature type="transmembrane region" description="Helical" evidence="7">
    <location>
        <begin position="214"/>
        <end position="236"/>
    </location>
</feature>
<keyword evidence="10" id="KW-1185">Reference proteome</keyword>
<evidence type="ECO:0000256" key="7">
    <source>
        <dbReference type="SAM" id="Phobius"/>
    </source>
</evidence>
<feature type="transmembrane region" description="Helical" evidence="7">
    <location>
        <begin position="372"/>
        <end position="395"/>
    </location>
</feature>
<dbReference type="InterPro" id="IPR020846">
    <property type="entry name" value="MFS_dom"/>
</dbReference>
<dbReference type="EMBL" id="AWNI01000008">
    <property type="protein sequence ID" value="ETS63245.1"/>
    <property type="molecule type" value="Genomic_DNA"/>
</dbReference>
<dbReference type="FunFam" id="1.20.1250.20:FF:000034">
    <property type="entry name" value="MFS general substrate transporter"/>
    <property type="match status" value="1"/>
</dbReference>
<feature type="compositionally biased region" description="Acidic residues" evidence="6">
    <location>
        <begin position="534"/>
        <end position="544"/>
    </location>
</feature>
<keyword evidence="4 7" id="KW-1133">Transmembrane helix</keyword>
<feature type="transmembrane region" description="Helical" evidence="7">
    <location>
        <begin position="53"/>
        <end position="70"/>
    </location>
</feature>
<dbReference type="Proteomes" id="UP000019462">
    <property type="component" value="Unassembled WGS sequence"/>
</dbReference>
<dbReference type="HOGENOM" id="CLU_303058_0_0_1"/>
<dbReference type="SUPFAM" id="SSF53474">
    <property type="entry name" value="alpha/beta-Hydrolases"/>
    <property type="match status" value="1"/>
</dbReference>
<evidence type="ECO:0000256" key="2">
    <source>
        <dbReference type="ARBA" id="ARBA00022448"/>
    </source>
</evidence>
<evidence type="ECO:0000256" key="3">
    <source>
        <dbReference type="ARBA" id="ARBA00022692"/>
    </source>
</evidence>
<gene>
    <name evidence="9" type="ORF">PaG_01520</name>
</gene>
<keyword evidence="5 7" id="KW-0472">Membrane</keyword>
<feature type="transmembrane region" description="Helical" evidence="7">
    <location>
        <begin position="284"/>
        <end position="304"/>
    </location>
</feature>
<evidence type="ECO:0000256" key="6">
    <source>
        <dbReference type="SAM" id="MobiDB-lite"/>
    </source>
</evidence>
<dbReference type="FunFam" id="1.20.1250.20:FF:000068">
    <property type="entry name" value="MFS general substrate transporter"/>
    <property type="match status" value="1"/>
</dbReference>
<feature type="transmembrane region" description="Helical" evidence="7">
    <location>
        <begin position="324"/>
        <end position="343"/>
    </location>
</feature>
<dbReference type="GO" id="GO:0016020">
    <property type="term" value="C:membrane"/>
    <property type="evidence" value="ECO:0007669"/>
    <property type="project" value="UniProtKB-SubCell"/>
</dbReference>
<feature type="region of interest" description="Disordered" evidence="6">
    <location>
        <begin position="522"/>
        <end position="575"/>
    </location>
</feature>
<dbReference type="Pfam" id="PF07690">
    <property type="entry name" value="MFS_1"/>
    <property type="match status" value="1"/>
</dbReference>
<dbReference type="Gene3D" id="3.40.50.1820">
    <property type="entry name" value="alpha/beta hydrolase"/>
    <property type="match status" value="1"/>
</dbReference>
<keyword evidence="3 7" id="KW-0812">Transmembrane</keyword>
<dbReference type="InterPro" id="IPR036259">
    <property type="entry name" value="MFS_trans_sf"/>
</dbReference>
<dbReference type="GO" id="GO:0022857">
    <property type="term" value="F:transmembrane transporter activity"/>
    <property type="evidence" value="ECO:0007669"/>
    <property type="project" value="InterPro"/>
</dbReference>
<dbReference type="Gene3D" id="1.20.1250.20">
    <property type="entry name" value="MFS general substrate transporter like domains"/>
    <property type="match status" value="2"/>
</dbReference>
<protein>
    <recommendedName>
        <fullName evidence="8">Major facilitator superfamily (MFS) profile domain-containing protein</fullName>
    </recommendedName>
</protein>
<feature type="transmembrane region" description="Helical" evidence="7">
    <location>
        <begin position="146"/>
        <end position="169"/>
    </location>
</feature>
<accession>W3VP53</accession>
<evidence type="ECO:0000256" key="4">
    <source>
        <dbReference type="ARBA" id="ARBA00022989"/>
    </source>
</evidence>
<feature type="transmembrane region" description="Helical" evidence="7">
    <location>
        <begin position="121"/>
        <end position="140"/>
    </location>
</feature>
<dbReference type="OrthoDB" id="2962993at2759"/>
<dbReference type="InterPro" id="IPR029058">
    <property type="entry name" value="AB_hydrolase_fold"/>
</dbReference>
<evidence type="ECO:0000256" key="5">
    <source>
        <dbReference type="ARBA" id="ARBA00023136"/>
    </source>
</evidence>
<feature type="region of interest" description="Disordered" evidence="6">
    <location>
        <begin position="1"/>
        <end position="20"/>
    </location>
</feature>
<proteinExistence type="predicted"/>
<comment type="caution">
    <text evidence="9">The sequence shown here is derived from an EMBL/GenBank/DDBJ whole genome shotgun (WGS) entry which is preliminary data.</text>
</comment>